<keyword evidence="2" id="KW-1185">Reference proteome</keyword>
<evidence type="ECO:0000313" key="1">
    <source>
        <dbReference type="EMBL" id="TEB19941.1"/>
    </source>
</evidence>
<dbReference type="InterPro" id="IPR032675">
    <property type="entry name" value="LRR_dom_sf"/>
</dbReference>
<proteinExistence type="predicted"/>
<gene>
    <name evidence="1" type="ORF">FA13DRAFT_1718278</name>
</gene>
<accession>A0A4Y7SEB7</accession>
<dbReference type="EMBL" id="QPFP01000162">
    <property type="protein sequence ID" value="TEB19941.1"/>
    <property type="molecule type" value="Genomic_DNA"/>
</dbReference>
<dbReference type="AlphaFoldDB" id="A0A4Y7SEB7"/>
<dbReference type="OrthoDB" id="3106624at2759"/>
<sequence>MLDLEGEGPSPYLATEILELIIDELGAEAELLPTSSAAFQALLSFALTGHRVLTRCQRNLFSVLTLDSPEGKGRKTPAWAHLHQTIAMFQEKPHFASYVRRLKISLFHAFPTSRVAVAMTHDITSDSLLQNLREAEHIMLPQLLQKLPNITSLSLDGRGSYIGEYSWQSIAPPVRQSVVEFLTRPVKGGNMLNELGFENLVMIPPSLLKDIPPSLHTLRLESAHFDWTSENDDKLTLLQPRQWRFAITSLDFGDQFELIDALLAYDSGRHLAKLQSLSCWVQRTLHAETLGKLLSVCAPSLRSLEISSFGRRGHLILLTEGIVISSFPRLQSLSLVCEIDGFIVYRTDPKCPGTIARLLEKIVGKAPVLRTISVHAVWSFAGPVYLSRPLQFVGRDSWEYLDVWLSRYTIRQTSLETIRVRATPHALCTASRLKQDRAFTYPRLSKEILERANREMLAVFRHTKERLRVELWSQPDKRFRTEVGEGCEIVVPDPKMCRQWYHPD</sequence>
<reference evidence="1 2" key="1">
    <citation type="journal article" date="2019" name="Nat. Ecol. Evol.">
        <title>Megaphylogeny resolves global patterns of mushroom evolution.</title>
        <authorList>
            <person name="Varga T."/>
            <person name="Krizsan K."/>
            <person name="Foldi C."/>
            <person name="Dima B."/>
            <person name="Sanchez-Garcia M."/>
            <person name="Sanchez-Ramirez S."/>
            <person name="Szollosi G.J."/>
            <person name="Szarkandi J.G."/>
            <person name="Papp V."/>
            <person name="Albert L."/>
            <person name="Andreopoulos W."/>
            <person name="Angelini C."/>
            <person name="Antonin V."/>
            <person name="Barry K.W."/>
            <person name="Bougher N.L."/>
            <person name="Buchanan P."/>
            <person name="Buyck B."/>
            <person name="Bense V."/>
            <person name="Catcheside P."/>
            <person name="Chovatia M."/>
            <person name="Cooper J."/>
            <person name="Damon W."/>
            <person name="Desjardin D."/>
            <person name="Finy P."/>
            <person name="Geml J."/>
            <person name="Haridas S."/>
            <person name="Hughes K."/>
            <person name="Justo A."/>
            <person name="Karasinski D."/>
            <person name="Kautmanova I."/>
            <person name="Kiss B."/>
            <person name="Kocsube S."/>
            <person name="Kotiranta H."/>
            <person name="LaButti K.M."/>
            <person name="Lechner B.E."/>
            <person name="Liimatainen K."/>
            <person name="Lipzen A."/>
            <person name="Lukacs Z."/>
            <person name="Mihaltcheva S."/>
            <person name="Morgado L.N."/>
            <person name="Niskanen T."/>
            <person name="Noordeloos M.E."/>
            <person name="Ohm R.A."/>
            <person name="Ortiz-Santana B."/>
            <person name="Ovrebo C."/>
            <person name="Racz N."/>
            <person name="Riley R."/>
            <person name="Savchenko A."/>
            <person name="Shiryaev A."/>
            <person name="Soop K."/>
            <person name="Spirin V."/>
            <person name="Szebenyi C."/>
            <person name="Tomsovsky M."/>
            <person name="Tulloss R.E."/>
            <person name="Uehling J."/>
            <person name="Grigoriev I.V."/>
            <person name="Vagvolgyi C."/>
            <person name="Papp T."/>
            <person name="Martin F.M."/>
            <person name="Miettinen O."/>
            <person name="Hibbett D.S."/>
            <person name="Nagy L.G."/>
        </authorList>
    </citation>
    <scope>NUCLEOTIDE SEQUENCE [LARGE SCALE GENOMIC DNA]</scope>
    <source>
        <strain evidence="1 2">FP101781</strain>
    </source>
</reference>
<name>A0A4Y7SEB7_COPMI</name>
<dbReference type="Proteomes" id="UP000298030">
    <property type="component" value="Unassembled WGS sequence"/>
</dbReference>
<evidence type="ECO:0000313" key="2">
    <source>
        <dbReference type="Proteomes" id="UP000298030"/>
    </source>
</evidence>
<organism evidence="1 2">
    <name type="scientific">Coprinellus micaceus</name>
    <name type="common">Glistening ink-cap mushroom</name>
    <name type="synonym">Coprinus micaceus</name>
    <dbReference type="NCBI Taxonomy" id="71717"/>
    <lineage>
        <taxon>Eukaryota</taxon>
        <taxon>Fungi</taxon>
        <taxon>Dikarya</taxon>
        <taxon>Basidiomycota</taxon>
        <taxon>Agaricomycotina</taxon>
        <taxon>Agaricomycetes</taxon>
        <taxon>Agaricomycetidae</taxon>
        <taxon>Agaricales</taxon>
        <taxon>Agaricineae</taxon>
        <taxon>Psathyrellaceae</taxon>
        <taxon>Coprinellus</taxon>
    </lineage>
</organism>
<comment type="caution">
    <text evidence="1">The sequence shown here is derived from an EMBL/GenBank/DDBJ whole genome shotgun (WGS) entry which is preliminary data.</text>
</comment>
<dbReference type="SUPFAM" id="SSF52047">
    <property type="entry name" value="RNI-like"/>
    <property type="match status" value="1"/>
</dbReference>
<dbReference type="Gene3D" id="3.80.10.10">
    <property type="entry name" value="Ribonuclease Inhibitor"/>
    <property type="match status" value="1"/>
</dbReference>
<protein>
    <submittedName>
        <fullName evidence="1">Uncharacterized protein</fullName>
    </submittedName>
</protein>